<dbReference type="InterPro" id="IPR036188">
    <property type="entry name" value="FAD/NAD-bd_sf"/>
</dbReference>
<name>A0A381RKG2_9ZZZZ</name>
<accession>A0A381RKG2</accession>
<dbReference type="EMBL" id="UINC01002048">
    <property type="protein sequence ID" value="SUZ92312.1"/>
    <property type="molecule type" value="Genomic_DNA"/>
</dbReference>
<protein>
    <recommendedName>
        <fullName evidence="2">FAD dependent oxidoreductase domain-containing protein</fullName>
    </recommendedName>
</protein>
<dbReference type="GO" id="GO:0005737">
    <property type="term" value="C:cytoplasm"/>
    <property type="evidence" value="ECO:0007669"/>
    <property type="project" value="TreeGrafter"/>
</dbReference>
<dbReference type="Pfam" id="PF01266">
    <property type="entry name" value="DAO"/>
    <property type="match status" value="1"/>
</dbReference>
<organism evidence="3">
    <name type="scientific">marine metagenome</name>
    <dbReference type="NCBI Taxonomy" id="408172"/>
    <lineage>
        <taxon>unclassified sequences</taxon>
        <taxon>metagenomes</taxon>
        <taxon>ecological metagenomes</taxon>
    </lineage>
</organism>
<dbReference type="Gene3D" id="3.30.9.10">
    <property type="entry name" value="D-Amino Acid Oxidase, subunit A, domain 2"/>
    <property type="match status" value="1"/>
</dbReference>
<sequence length="371" mass="39919">MSVATEADVLVIGGGIVGLSSAYFLLKERTRVFVLEQNEIWSDSSGANAGTVAVQNKIPGLQPLALMSVDLWQKMQNDEQLDLGFRQVGGLRVAMGGDQVRELKQDWSAQTGQELSLRWLEDGELRRFASWIGPDVNAAIYCPTDSLSIPLKAGPALRKAVEQQGGCLRPGTTVIEIEPSGDSVLVTTEQAGRIRCRHLVVAAGPWTKGLVRDLGVDLPLSVDVNMLSITEPVGLLMNRVITHVWGILSLKQYPNGTCMIGGGWQGQGGFDSNTKELDYQNLIHNIRLAASVVPGLRNVNLVRSWAGFEPVMPDALPCLGCLPGHPNIWIATGARGGYSLGPAQGKLISEMVLGKPLSLEGTAVFDPGRFF</sequence>
<feature type="domain" description="FAD dependent oxidoreductase" evidence="2">
    <location>
        <begin position="8"/>
        <end position="351"/>
    </location>
</feature>
<reference evidence="3" key="1">
    <citation type="submission" date="2018-05" db="EMBL/GenBank/DDBJ databases">
        <authorList>
            <person name="Lanie J.A."/>
            <person name="Ng W.-L."/>
            <person name="Kazmierczak K.M."/>
            <person name="Andrzejewski T.M."/>
            <person name="Davidsen T.M."/>
            <person name="Wayne K.J."/>
            <person name="Tettelin H."/>
            <person name="Glass J.I."/>
            <person name="Rusch D."/>
            <person name="Podicherti R."/>
            <person name="Tsui H.-C.T."/>
            <person name="Winkler M.E."/>
        </authorList>
    </citation>
    <scope>NUCLEOTIDE SEQUENCE</scope>
</reference>
<evidence type="ECO:0000259" key="2">
    <source>
        <dbReference type="Pfam" id="PF01266"/>
    </source>
</evidence>
<dbReference type="SUPFAM" id="SSF51905">
    <property type="entry name" value="FAD/NAD(P)-binding domain"/>
    <property type="match status" value="1"/>
</dbReference>
<evidence type="ECO:0000256" key="1">
    <source>
        <dbReference type="SAM" id="Phobius"/>
    </source>
</evidence>
<dbReference type="InterPro" id="IPR006076">
    <property type="entry name" value="FAD-dep_OxRdtase"/>
</dbReference>
<dbReference type="SUPFAM" id="SSF54373">
    <property type="entry name" value="FAD-linked reductases, C-terminal domain"/>
    <property type="match status" value="1"/>
</dbReference>
<keyword evidence="1" id="KW-0472">Membrane</keyword>
<keyword evidence="1" id="KW-0812">Transmembrane</keyword>
<dbReference type="PANTHER" id="PTHR13847">
    <property type="entry name" value="SARCOSINE DEHYDROGENASE-RELATED"/>
    <property type="match status" value="1"/>
</dbReference>
<dbReference type="Gene3D" id="3.50.50.60">
    <property type="entry name" value="FAD/NAD(P)-binding domain"/>
    <property type="match status" value="1"/>
</dbReference>
<proteinExistence type="predicted"/>
<evidence type="ECO:0000313" key="3">
    <source>
        <dbReference type="EMBL" id="SUZ92312.1"/>
    </source>
</evidence>
<feature type="transmembrane region" description="Helical" evidence="1">
    <location>
        <begin position="7"/>
        <end position="26"/>
    </location>
</feature>
<gene>
    <name evidence="3" type="ORF">METZ01_LOCUS45166</name>
</gene>
<keyword evidence="1" id="KW-1133">Transmembrane helix</keyword>
<dbReference type="AlphaFoldDB" id="A0A381RKG2"/>